<dbReference type="CDD" id="cd00267">
    <property type="entry name" value="ABC_ATPase"/>
    <property type="match status" value="1"/>
</dbReference>
<keyword evidence="2" id="KW-0378">Hydrolase</keyword>
<dbReference type="InterPro" id="IPR027417">
    <property type="entry name" value="P-loop_NTPase"/>
</dbReference>
<name>A0A1H2SPU5_9PROT</name>
<sequence>MAKIVRLEIKNFRGIEELSLKFKCDQNLICIIGRGDSGKTTILDAISSVLSPSWNISFYDTDFYKCDTSKRIEIQTTLIDFSERLLSDSKFGLYISAFNTQTNEIIDNVATDDLSITLIPALTIKLIVDEFLEPEWIVVTNRRTKEGISISGADRAFLNCFMVSDYIDRHFSWNKGNPLYALLKSTEQKTTDNEKNVIIQSLREAKKGIDINGFDNLYEATDLIKAQALELGLDISDCKTTLDFKELSIKDTRISLHEDLIPFRQKGKGSKRLASLAIQSALVRNGGIMLVDEIEQGLEPDRIKQVVRSLMQHHAGQIIITTHSREAISELGTKPLLFLLKDKETNEIQTRLFVHLTNDSLQKTVRACPEAFFAKKVIVCEGATEVGICRAMDKWRRQHNKPQMSFRDCAYVDGNGSTLITRFKEISLYMETALFCDSDDTTVNAEKSNHNKADIFDCEDGLCIEQQIFQDLPWDGVKELLQYAKKNKSASFDAAFPGYISNPINEWKDEENIRKEIISIFKPKNGSTGKDWFKTIHHGEFLGNVIFKNFTHMNVNAHLRVTLNNLSTWIDGGEV</sequence>
<protein>
    <submittedName>
        <fullName evidence="2">Predicted ATP-dependent endonuclease of the OLD family, contains P-loop ATPase and TOPRIM domains</fullName>
    </submittedName>
</protein>
<gene>
    <name evidence="2" type="ORF">SAMN05421882_10084</name>
</gene>
<evidence type="ECO:0000259" key="1">
    <source>
        <dbReference type="Pfam" id="PF13304"/>
    </source>
</evidence>
<evidence type="ECO:0000313" key="2">
    <source>
        <dbReference type="EMBL" id="SDW33620.1"/>
    </source>
</evidence>
<keyword evidence="2" id="KW-0540">Nuclease</keyword>
<dbReference type="SUPFAM" id="SSF52540">
    <property type="entry name" value="P-loop containing nucleoside triphosphate hydrolases"/>
    <property type="match status" value="1"/>
</dbReference>
<dbReference type="PANTHER" id="PTHR43581">
    <property type="entry name" value="ATP/GTP PHOSPHATASE"/>
    <property type="match status" value="1"/>
</dbReference>
<accession>A0A1H2SPU5</accession>
<dbReference type="Proteomes" id="UP000183454">
    <property type="component" value="Unassembled WGS sequence"/>
</dbReference>
<dbReference type="Pfam" id="PF13304">
    <property type="entry name" value="AAA_21"/>
    <property type="match status" value="1"/>
</dbReference>
<feature type="domain" description="ATPase AAA-type core" evidence="1">
    <location>
        <begin position="29"/>
        <end position="326"/>
    </location>
</feature>
<proteinExistence type="predicted"/>
<dbReference type="AlphaFoldDB" id="A0A1H2SPU5"/>
<dbReference type="GO" id="GO:0004519">
    <property type="term" value="F:endonuclease activity"/>
    <property type="evidence" value="ECO:0007669"/>
    <property type="project" value="UniProtKB-KW"/>
</dbReference>
<dbReference type="EMBL" id="FNNH01000008">
    <property type="protein sequence ID" value="SDW33620.1"/>
    <property type="molecule type" value="Genomic_DNA"/>
</dbReference>
<dbReference type="RefSeq" id="WP_074665962.1">
    <property type="nucleotide sequence ID" value="NZ_FNNH01000008.1"/>
</dbReference>
<dbReference type="Gene3D" id="3.40.50.300">
    <property type="entry name" value="P-loop containing nucleotide triphosphate hydrolases"/>
    <property type="match status" value="1"/>
</dbReference>
<keyword evidence="2" id="KW-0255">Endonuclease</keyword>
<dbReference type="PANTHER" id="PTHR43581:SF4">
    <property type="entry name" value="ATP_GTP PHOSPHATASE"/>
    <property type="match status" value="1"/>
</dbReference>
<dbReference type="GO" id="GO:0016887">
    <property type="term" value="F:ATP hydrolysis activity"/>
    <property type="evidence" value="ECO:0007669"/>
    <property type="project" value="InterPro"/>
</dbReference>
<reference evidence="2 3" key="1">
    <citation type="submission" date="2016-10" db="EMBL/GenBank/DDBJ databases">
        <authorList>
            <person name="de Groot N.N."/>
        </authorList>
    </citation>
    <scope>NUCLEOTIDE SEQUENCE [LARGE SCALE GENOMIC DNA]</scope>
    <source>
        <strain evidence="2 3">Nm110</strain>
    </source>
</reference>
<dbReference type="GO" id="GO:0005524">
    <property type="term" value="F:ATP binding"/>
    <property type="evidence" value="ECO:0007669"/>
    <property type="project" value="InterPro"/>
</dbReference>
<dbReference type="InterPro" id="IPR051396">
    <property type="entry name" value="Bact_Antivir_Def_Nuclease"/>
</dbReference>
<evidence type="ECO:0000313" key="3">
    <source>
        <dbReference type="Proteomes" id="UP000183454"/>
    </source>
</evidence>
<organism evidence="2 3">
    <name type="scientific">Nitrosomonas communis</name>
    <dbReference type="NCBI Taxonomy" id="44574"/>
    <lineage>
        <taxon>Bacteria</taxon>
        <taxon>Pseudomonadati</taxon>
        <taxon>Pseudomonadota</taxon>
        <taxon>Betaproteobacteria</taxon>
        <taxon>Nitrosomonadales</taxon>
        <taxon>Nitrosomonadaceae</taxon>
        <taxon>Nitrosomonas</taxon>
    </lineage>
</organism>
<dbReference type="InterPro" id="IPR003959">
    <property type="entry name" value="ATPase_AAA_core"/>
</dbReference>